<accession>A0AAV4AFJ4</accession>
<comment type="caution">
    <text evidence="1">The sequence shown here is derived from an EMBL/GenBank/DDBJ whole genome shotgun (WGS) entry which is preliminary data.</text>
</comment>
<reference evidence="1 2" key="1">
    <citation type="journal article" date="2021" name="Elife">
        <title>Chloroplast acquisition without the gene transfer in kleptoplastic sea slugs, Plakobranchus ocellatus.</title>
        <authorList>
            <person name="Maeda T."/>
            <person name="Takahashi S."/>
            <person name="Yoshida T."/>
            <person name="Shimamura S."/>
            <person name="Takaki Y."/>
            <person name="Nagai Y."/>
            <person name="Toyoda A."/>
            <person name="Suzuki Y."/>
            <person name="Arimoto A."/>
            <person name="Ishii H."/>
            <person name="Satoh N."/>
            <person name="Nishiyama T."/>
            <person name="Hasebe M."/>
            <person name="Maruyama T."/>
            <person name="Minagawa J."/>
            <person name="Obokata J."/>
            <person name="Shigenobu S."/>
        </authorList>
    </citation>
    <scope>NUCLEOTIDE SEQUENCE [LARGE SCALE GENOMIC DNA]</scope>
</reference>
<name>A0AAV4AFJ4_9GAST</name>
<protein>
    <recommendedName>
        <fullName evidence="3">C-type lectin domain-containing protein</fullName>
    </recommendedName>
</protein>
<dbReference type="Proteomes" id="UP000735302">
    <property type="component" value="Unassembled WGS sequence"/>
</dbReference>
<evidence type="ECO:0000313" key="2">
    <source>
        <dbReference type="Proteomes" id="UP000735302"/>
    </source>
</evidence>
<evidence type="ECO:0000313" key="1">
    <source>
        <dbReference type="EMBL" id="GFO05323.1"/>
    </source>
</evidence>
<dbReference type="AlphaFoldDB" id="A0AAV4AFJ4"/>
<organism evidence="1 2">
    <name type="scientific">Plakobranchus ocellatus</name>
    <dbReference type="NCBI Taxonomy" id="259542"/>
    <lineage>
        <taxon>Eukaryota</taxon>
        <taxon>Metazoa</taxon>
        <taxon>Spiralia</taxon>
        <taxon>Lophotrochozoa</taxon>
        <taxon>Mollusca</taxon>
        <taxon>Gastropoda</taxon>
        <taxon>Heterobranchia</taxon>
        <taxon>Euthyneura</taxon>
        <taxon>Panpulmonata</taxon>
        <taxon>Sacoglossa</taxon>
        <taxon>Placobranchoidea</taxon>
        <taxon>Plakobranchidae</taxon>
        <taxon>Plakobranchus</taxon>
    </lineage>
</organism>
<proteinExistence type="predicted"/>
<evidence type="ECO:0008006" key="3">
    <source>
        <dbReference type="Google" id="ProtNLM"/>
    </source>
</evidence>
<keyword evidence="2" id="KW-1185">Reference proteome</keyword>
<gene>
    <name evidence="1" type="ORF">PoB_003182800</name>
</gene>
<dbReference type="EMBL" id="BLXT01003748">
    <property type="protein sequence ID" value="GFO05323.1"/>
    <property type="molecule type" value="Genomic_DNA"/>
</dbReference>
<sequence length="955" mass="105806">MMALALAPAPAQISCDFIHNALCFMFFCNGQVIQQQSIDPPDCDVMGDGPKTWSDARLHCRRMGGTISSKLQGKAQLLKGKGVMGDLWSSYFVQDGRMMEDTAFTPLQASMDLSLWKLTEPVTAGEHQCVSFTRAGVDCYHQNPSSLNVLLETKCQSGYQFHMTSCQRSLDFMCQIPARRLKSIRSLPSRSVFIIENDMGSPEKHLLLSSFKATAADGDSICRKENSSSKIFTLNTQADHGMLRFFTREIRQHVKSGELDEPLWVKDAHRPGCFALSLLASNVSAHVIRVPCQAKLRILCAYDIELPAPQAPPAPTAPQMSVVTTYDVARQEGKEIFLSSKLILQTLGTFQHHPQFRLGCRAHLTSPNEVATIYRNGEAIATFQGGLTKNQSVYYLDEQSADNTSPLSKTEVLDLVGHYYCEVNDVKNGIVISSEKLFVRPNDFDVFSVHFELPTPIDDQLWSVFTLKCLLNTHDAEGLRPNAARMLPFNYIKQIGLSAGYATKPLILRDRTLVTYAAKRLSDKQRNLLKDETRTMEAIRELASFVNQHVDARLHGVTRVVIRSLDWCLAEQRLDNQTKQINHLPVGTLGSSYTIQSCHTGGAHLITVDCVGDKIQGLSWGHSNIHPNCQGIDYTSSTGQTKAVTQKNTTLTGVGQARRNFHPDVNIHSWNSLVESGYGETARNVSSIYDAQATVRSLDPGRQKRDSDSGAWCRPLVNHTVISVGTIQVPRTKVGAVWSSPQLCPNDGVTPVLSLTCIERNGRSEWKSEPFPPTCFSGFREIMGNSTTKLPTTQSPVRQTTQPGVTEAIREAKNLLTQKENVTATDMSHIADILQRIGSGQQKLAPSDVQGALDVISEFSALPEDTQSKNRQTRASSSNSLTTCRSSTLILRSTYIPSFTTCRSSTLIFVLITFQPYSSTFSLSFIYIPSLTNYQSSTLILRSSLHFHPNHQLQA</sequence>